<dbReference type="PANTHER" id="PTHR11119">
    <property type="entry name" value="XANTHINE-URACIL / VITAMIN C PERMEASE FAMILY MEMBER"/>
    <property type="match status" value="1"/>
</dbReference>
<dbReference type="GO" id="GO:0022857">
    <property type="term" value="F:transmembrane transporter activity"/>
    <property type="evidence" value="ECO:0007669"/>
    <property type="project" value="InterPro"/>
</dbReference>
<evidence type="ECO:0000256" key="3">
    <source>
        <dbReference type="ARBA" id="ARBA00022448"/>
    </source>
</evidence>
<dbReference type="InterPro" id="IPR006042">
    <property type="entry name" value="Xan_ur_permease"/>
</dbReference>
<dbReference type="InterPro" id="IPR006043">
    <property type="entry name" value="NCS2"/>
</dbReference>
<feature type="transmembrane region" description="Helical" evidence="7">
    <location>
        <begin position="86"/>
        <end position="107"/>
    </location>
</feature>
<dbReference type="PROSITE" id="PS01116">
    <property type="entry name" value="XANTH_URACIL_PERMASE"/>
    <property type="match status" value="1"/>
</dbReference>
<keyword evidence="6 7" id="KW-0472">Membrane</keyword>
<accession>E4XX19</accession>
<keyword evidence="9" id="KW-1185">Reference proteome</keyword>
<feature type="transmembrane region" description="Helical" evidence="7">
    <location>
        <begin position="487"/>
        <end position="507"/>
    </location>
</feature>
<keyword evidence="4 7" id="KW-0812">Transmembrane</keyword>
<evidence type="ECO:0000256" key="5">
    <source>
        <dbReference type="ARBA" id="ARBA00022989"/>
    </source>
</evidence>
<feature type="transmembrane region" description="Helical" evidence="7">
    <location>
        <begin position="28"/>
        <end position="49"/>
    </location>
</feature>
<comment type="similarity">
    <text evidence="2">Belongs to the nucleobase:cation symporter-2 (NCS2) (TC 2.A.40) family.</text>
</comment>
<evidence type="ECO:0000313" key="8">
    <source>
        <dbReference type="EMBL" id="CBY14213.1"/>
    </source>
</evidence>
<name>E4XX19_OIKDI</name>
<evidence type="ECO:0000313" key="9">
    <source>
        <dbReference type="Proteomes" id="UP000001307"/>
    </source>
</evidence>
<gene>
    <name evidence="8" type="ORF">GSOID_T00007198001</name>
</gene>
<proteinExistence type="inferred from homology"/>
<sequence>MGSKRDKLIYGPEDVPPWYMCILLGTQHFLTCLGSTVAIPLVLAPAFCLGDDAKSNLAKSYLMSTLFVGSGICTFIQATFGNRLPILQGGTFSFLGPTFALMAIPAFSCDNKKLVQYATNNGGIQIITFDETWKRRVREVQGAIISASLVEFFIGLTGLIGVLLSFITPLTIAPVIALVGLSLFQPAADMSASCWPISIITIGFMVLFSQYLREVKTPVPYFKIKERKFEVKKLPVFKVFPVLLALIISWGLCGILTAAANGNSPGMENFSNYSHFWYQARTDTKTQVIDDAPWFRFVYPFQWGWPTFSVAGFVGLLSGVFAGMLESIGDYYAAADISEVPPPPVHAINRGIMMEGLACIIDGILGSGNGTTTYSENISTLSITRCASRRMIQTAALILFILGFFGKFTAFFVTLPNPVIGGVYFVMFGLIVGVGISNLKHVNLSSSRNVFIFGFSLFSGIALKYWSEKPETKISTGSANGDQILSVLLSTAPFIGGLFAIILDNTIPGTRKERGLDAWAQKGEAEDLQDIPGMETYDIPWLRRITNLSFMKYVPISPAFKGGSNDWTRKVCPCTQQVDDDEITEKIQSTDL</sequence>
<dbReference type="Proteomes" id="UP000001307">
    <property type="component" value="Unassembled WGS sequence"/>
</dbReference>
<dbReference type="FunCoup" id="E4XX19">
    <property type="interactions" value="1"/>
</dbReference>
<comment type="subcellular location">
    <subcellularLocation>
        <location evidence="1">Membrane</location>
        <topology evidence="1">Multi-pass membrane protein</topology>
    </subcellularLocation>
</comment>
<feature type="transmembrane region" description="Helical" evidence="7">
    <location>
        <begin position="152"/>
        <end position="183"/>
    </location>
</feature>
<evidence type="ECO:0000256" key="6">
    <source>
        <dbReference type="ARBA" id="ARBA00023136"/>
    </source>
</evidence>
<keyword evidence="5 7" id="KW-1133">Transmembrane helix</keyword>
<feature type="transmembrane region" description="Helical" evidence="7">
    <location>
        <begin position="303"/>
        <end position="325"/>
    </location>
</feature>
<evidence type="ECO:0000256" key="1">
    <source>
        <dbReference type="ARBA" id="ARBA00004141"/>
    </source>
</evidence>
<feature type="transmembrane region" description="Helical" evidence="7">
    <location>
        <begin position="419"/>
        <end position="438"/>
    </location>
</feature>
<feature type="transmembrane region" description="Helical" evidence="7">
    <location>
        <begin position="234"/>
        <end position="260"/>
    </location>
</feature>
<protein>
    <recommendedName>
        <fullName evidence="10">Solute carrier family 23 member 2</fullName>
    </recommendedName>
</protein>
<dbReference type="AlphaFoldDB" id="E4XX19"/>
<feature type="transmembrane region" description="Helical" evidence="7">
    <location>
        <begin position="61"/>
        <end position="80"/>
    </location>
</feature>
<organism evidence="8 9">
    <name type="scientific">Oikopleura dioica</name>
    <name type="common">Tunicate</name>
    <dbReference type="NCBI Taxonomy" id="34765"/>
    <lineage>
        <taxon>Eukaryota</taxon>
        <taxon>Metazoa</taxon>
        <taxon>Chordata</taxon>
        <taxon>Tunicata</taxon>
        <taxon>Appendicularia</taxon>
        <taxon>Copelata</taxon>
        <taxon>Oikopleuridae</taxon>
        <taxon>Oikopleura</taxon>
    </lineage>
</organism>
<evidence type="ECO:0000256" key="2">
    <source>
        <dbReference type="ARBA" id="ARBA00008821"/>
    </source>
</evidence>
<evidence type="ECO:0000256" key="7">
    <source>
        <dbReference type="SAM" id="Phobius"/>
    </source>
</evidence>
<dbReference type="InParanoid" id="E4XX19"/>
<keyword evidence="3" id="KW-0813">Transport</keyword>
<evidence type="ECO:0000256" key="4">
    <source>
        <dbReference type="ARBA" id="ARBA00022692"/>
    </source>
</evidence>
<dbReference type="EMBL" id="FN653263">
    <property type="protein sequence ID" value="CBY14213.1"/>
    <property type="molecule type" value="Genomic_DNA"/>
</dbReference>
<reference evidence="8 9" key="1">
    <citation type="journal article" date="2010" name="Science">
        <title>Plasticity of animal genome architecture unmasked by rapid evolution of a pelagic tunicate.</title>
        <authorList>
            <person name="Denoeud F."/>
            <person name="Henriet S."/>
            <person name="Mungpakdee S."/>
            <person name="Aury J.M."/>
            <person name="Da Silva C."/>
            <person name="Brinkmann H."/>
            <person name="Mikhaleva J."/>
            <person name="Olsen L.C."/>
            <person name="Jubin C."/>
            <person name="Canestro C."/>
            <person name="Bouquet J.M."/>
            <person name="Danks G."/>
            <person name="Poulain J."/>
            <person name="Campsteijn C."/>
            <person name="Adamski M."/>
            <person name="Cross I."/>
            <person name="Yadetie F."/>
            <person name="Muffato M."/>
            <person name="Louis A."/>
            <person name="Butcher S."/>
            <person name="Tsagkogeorga G."/>
            <person name="Konrad A."/>
            <person name="Singh S."/>
            <person name="Jensen M.F."/>
            <person name="Cong E.H."/>
            <person name="Eikeseth-Otteraa H."/>
            <person name="Noel B."/>
            <person name="Anthouard V."/>
            <person name="Porcel B.M."/>
            <person name="Kachouri-Lafond R."/>
            <person name="Nishino A."/>
            <person name="Ugolini M."/>
            <person name="Chourrout P."/>
            <person name="Nishida H."/>
            <person name="Aasland R."/>
            <person name="Huzurbazar S."/>
            <person name="Westhof E."/>
            <person name="Delsuc F."/>
            <person name="Lehrach H."/>
            <person name="Reinhardt R."/>
            <person name="Weissenbach J."/>
            <person name="Roy S.W."/>
            <person name="Artiguenave F."/>
            <person name="Postlethwait J.H."/>
            <person name="Manak J.R."/>
            <person name="Thompson E.M."/>
            <person name="Jaillon O."/>
            <person name="Du Pasquier L."/>
            <person name="Boudinot P."/>
            <person name="Liberles D.A."/>
            <person name="Volff J.N."/>
            <person name="Philippe H."/>
            <person name="Lenhard B."/>
            <person name="Roest Crollius H."/>
            <person name="Wincker P."/>
            <person name="Chourrout D."/>
        </authorList>
    </citation>
    <scope>NUCLEOTIDE SEQUENCE [LARGE SCALE GENOMIC DNA]</scope>
</reference>
<dbReference type="Pfam" id="PF00860">
    <property type="entry name" value="Xan_ur_permease"/>
    <property type="match status" value="1"/>
</dbReference>
<evidence type="ECO:0008006" key="10">
    <source>
        <dbReference type="Google" id="ProtNLM"/>
    </source>
</evidence>
<dbReference type="GO" id="GO:0005886">
    <property type="term" value="C:plasma membrane"/>
    <property type="evidence" value="ECO:0007669"/>
    <property type="project" value="UniProtKB-ARBA"/>
</dbReference>
<feature type="transmembrane region" description="Helical" evidence="7">
    <location>
        <begin position="450"/>
        <end position="467"/>
    </location>
</feature>
<feature type="transmembrane region" description="Helical" evidence="7">
    <location>
        <begin position="395"/>
        <end position="413"/>
    </location>
</feature>
<dbReference type="OrthoDB" id="1641903at2759"/>
<feature type="transmembrane region" description="Helical" evidence="7">
    <location>
        <begin position="195"/>
        <end position="213"/>
    </location>
</feature>